<dbReference type="GeneID" id="93507848"/>
<dbReference type="InterPro" id="IPR014043">
    <property type="entry name" value="Acyl_transferase_dom"/>
</dbReference>
<feature type="region of interest" description="Disordered" evidence="5">
    <location>
        <begin position="326"/>
        <end position="402"/>
    </location>
</feature>
<evidence type="ECO:0000313" key="8">
    <source>
        <dbReference type="EMBL" id="MFI1463929.1"/>
    </source>
</evidence>
<name>A0ABW7TVW6_9NOCA</name>
<dbReference type="InterPro" id="IPR050091">
    <property type="entry name" value="PKS_NRPS_Biosynth_Enz"/>
</dbReference>
<dbReference type="SUPFAM" id="SSF55048">
    <property type="entry name" value="Probable ACP-binding domain of malonyl-CoA ACP transacylase"/>
    <property type="match status" value="1"/>
</dbReference>
<dbReference type="Proteomes" id="UP001611263">
    <property type="component" value="Unassembled WGS sequence"/>
</dbReference>
<feature type="domain" description="Ketoreductase" evidence="6">
    <location>
        <begin position="461"/>
        <end position="636"/>
    </location>
</feature>
<accession>A0ABW7TVW6</accession>
<dbReference type="Pfam" id="PF08659">
    <property type="entry name" value="KR"/>
    <property type="match status" value="1"/>
</dbReference>
<evidence type="ECO:0000256" key="3">
    <source>
        <dbReference type="ARBA" id="ARBA00022679"/>
    </source>
</evidence>
<dbReference type="SUPFAM" id="SSF51735">
    <property type="entry name" value="NAD(P)-binding Rossmann-fold domains"/>
    <property type="match status" value="1"/>
</dbReference>
<feature type="domain" description="Malonyl-CoA:ACP transacylase (MAT)" evidence="7">
    <location>
        <begin position="11"/>
        <end position="312"/>
    </location>
</feature>
<sequence>MTDSAGGVIFLFSPEGGEHARMGRTLAGRYPAFAAAVLDTSDAVVAAGGPRVWTPRHGFRHPGAAQWPDRQQRDPVFAQAALFTYQVAAATLLISWGVRPDAVIGHGIGEVAAAVTAGALPLSDAVRVVLARAHAVRRVAETDVVAELRAAVPEVRRLVDPVREQVALAAVHGPGSVLVSGPPRYIDAVVRRAGRRDIAAQRCDTFAPAISRSAAATESLAILGSLHPTTPDIPMYSTARRGAVIDAPITTGRYWIENFTGPVQLAAALDRAAAGSDTTIVLEVAPHPVLCDVLRELPQFTHTTYPTARSDDEGTTFLTCLAQVQATRAAAPPRTRPHRAGSNGREPYTGTGKGRSQLGGGYVNHGAPGTSTEAGAPDETAAGPSAGREHQDPAVAEIGPAGGDLRAEVTGAGTLASIRLTDNLPPTDIIAWTRMVDANRAIRLLAAQVALDPPMHIDTAGTYVVSGGLGALGSVMVRRLLVSGARDVLVPTRSPRPVPPLLDGFEDRVVVVRCDTADRHDLDNALRDIRESGCTIRGVVHAAQVFEDTVVAALSANTATGSPRVGRAPPESPEPALDAGRLARRFARISPAAANLIELTAADPVTFFAVFSTPFGGIAASREIDDLTSVDARGHDSPP</sequence>
<dbReference type="SUPFAM" id="SSF52151">
    <property type="entry name" value="FabD/lysophospholipase-like"/>
    <property type="match status" value="1"/>
</dbReference>
<comment type="caution">
    <text evidence="8">The sequence shown here is derived from an EMBL/GenBank/DDBJ whole genome shotgun (WGS) entry which is preliminary data.</text>
</comment>
<evidence type="ECO:0000313" key="9">
    <source>
        <dbReference type="Proteomes" id="UP001611263"/>
    </source>
</evidence>
<evidence type="ECO:0000259" key="7">
    <source>
        <dbReference type="SMART" id="SM00827"/>
    </source>
</evidence>
<dbReference type="PANTHER" id="PTHR43775">
    <property type="entry name" value="FATTY ACID SYNTHASE"/>
    <property type="match status" value="1"/>
</dbReference>
<dbReference type="Gene3D" id="3.40.366.10">
    <property type="entry name" value="Malonyl-Coenzyme A Acyl Carrier Protein, domain 2"/>
    <property type="match status" value="1"/>
</dbReference>
<evidence type="ECO:0000256" key="1">
    <source>
        <dbReference type="ARBA" id="ARBA00022450"/>
    </source>
</evidence>
<keyword evidence="1" id="KW-0596">Phosphopantetheine</keyword>
<reference evidence="8 9" key="1">
    <citation type="submission" date="2024-10" db="EMBL/GenBank/DDBJ databases">
        <title>The Natural Products Discovery Center: Release of the First 8490 Sequenced Strains for Exploring Actinobacteria Biosynthetic Diversity.</title>
        <authorList>
            <person name="Kalkreuter E."/>
            <person name="Kautsar S.A."/>
            <person name="Yang D."/>
            <person name="Bader C.D."/>
            <person name="Teijaro C.N."/>
            <person name="Fluegel L."/>
            <person name="Davis C.M."/>
            <person name="Simpson J.R."/>
            <person name="Lauterbach L."/>
            <person name="Steele A.D."/>
            <person name="Gui C."/>
            <person name="Meng S."/>
            <person name="Li G."/>
            <person name="Viehrig K."/>
            <person name="Ye F."/>
            <person name="Su P."/>
            <person name="Kiefer A.F."/>
            <person name="Nichols A."/>
            <person name="Cepeda A.J."/>
            <person name="Yan W."/>
            <person name="Fan B."/>
            <person name="Jiang Y."/>
            <person name="Adhikari A."/>
            <person name="Zheng C.-J."/>
            <person name="Schuster L."/>
            <person name="Cowan T.M."/>
            <person name="Smanski M.J."/>
            <person name="Chevrette M.G."/>
            <person name="De Carvalho L.P.S."/>
            <person name="Shen B."/>
        </authorList>
    </citation>
    <scope>NUCLEOTIDE SEQUENCE [LARGE SCALE GENOMIC DNA]</scope>
    <source>
        <strain evidence="8 9">NPDC020568</strain>
    </source>
</reference>
<dbReference type="InterPro" id="IPR013968">
    <property type="entry name" value="PKS_KR"/>
</dbReference>
<feature type="compositionally biased region" description="Gly residues" evidence="5">
    <location>
        <begin position="351"/>
        <end position="363"/>
    </location>
</feature>
<dbReference type="RefSeq" id="WP_033246584.1">
    <property type="nucleotide sequence ID" value="NZ_JBIRUQ010000006.1"/>
</dbReference>
<protein>
    <submittedName>
        <fullName evidence="8">Acyltransferase domain-containing protein</fullName>
    </submittedName>
</protein>
<dbReference type="InterPro" id="IPR036291">
    <property type="entry name" value="NAD(P)-bd_dom_sf"/>
</dbReference>
<keyword evidence="3" id="KW-0808">Transferase</keyword>
<proteinExistence type="predicted"/>
<organism evidence="8 9">
    <name type="scientific">Nocardia carnea</name>
    <dbReference type="NCBI Taxonomy" id="37328"/>
    <lineage>
        <taxon>Bacteria</taxon>
        <taxon>Bacillati</taxon>
        <taxon>Actinomycetota</taxon>
        <taxon>Actinomycetes</taxon>
        <taxon>Mycobacteriales</taxon>
        <taxon>Nocardiaceae</taxon>
        <taxon>Nocardia</taxon>
    </lineage>
</organism>
<dbReference type="GO" id="GO:0016746">
    <property type="term" value="F:acyltransferase activity"/>
    <property type="evidence" value="ECO:0007669"/>
    <property type="project" value="UniProtKB-KW"/>
</dbReference>
<evidence type="ECO:0000256" key="5">
    <source>
        <dbReference type="SAM" id="MobiDB-lite"/>
    </source>
</evidence>
<evidence type="ECO:0000259" key="6">
    <source>
        <dbReference type="SMART" id="SM00822"/>
    </source>
</evidence>
<dbReference type="InterPro" id="IPR057326">
    <property type="entry name" value="KR_dom"/>
</dbReference>
<dbReference type="PANTHER" id="PTHR43775:SF37">
    <property type="entry name" value="SI:DKEY-61P9.11"/>
    <property type="match status" value="1"/>
</dbReference>
<keyword evidence="2" id="KW-0597">Phosphoprotein</keyword>
<dbReference type="InterPro" id="IPR016036">
    <property type="entry name" value="Malonyl_transacylase_ACP-bd"/>
</dbReference>
<keyword evidence="4" id="KW-0511">Multifunctional enzyme</keyword>
<evidence type="ECO:0000256" key="4">
    <source>
        <dbReference type="ARBA" id="ARBA00023268"/>
    </source>
</evidence>
<dbReference type="SMART" id="SM00827">
    <property type="entry name" value="PKS_AT"/>
    <property type="match status" value="1"/>
</dbReference>
<evidence type="ECO:0000256" key="2">
    <source>
        <dbReference type="ARBA" id="ARBA00022553"/>
    </source>
</evidence>
<dbReference type="Gene3D" id="3.40.50.720">
    <property type="entry name" value="NAD(P)-binding Rossmann-like Domain"/>
    <property type="match status" value="1"/>
</dbReference>
<dbReference type="InterPro" id="IPR001227">
    <property type="entry name" value="Ac_transferase_dom_sf"/>
</dbReference>
<dbReference type="Pfam" id="PF00698">
    <property type="entry name" value="Acyl_transf_1"/>
    <property type="match status" value="1"/>
</dbReference>
<gene>
    <name evidence="8" type="ORF">ACH4WX_24680</name>
</gene>
<dbReference type="SMART" id="SM00822">
    <property type="entry name" value="PKS_KR"/>
    <property type="match status" value="1"/>
</dbReference>
<dbReference type="Gene3D" id="3.30.70.3290">
    <property type="match status" value="1"/>
</dbReference>
<keyword evidence="8" id="KW-0012">Acyltransferase</keyword>
<dbReference type="EMBL" id="JBIRUQ010000006">
    <property type="protein sequence ID" value="MFI1463929.1"/>
    <property type="molecule type" value="Genomic_DNA"/>
</dbReference>
<dbReference type="InterPro" id="IPR016035">
    <property type="entry name" value="Acyl_Trfase/lysoPLipase"/>
</dbReference>
<keyword evidence="9" id="KW-1185">Reference proteome</keyword>